<feature type="domain" description="Carrier" evidence="7">
    <location>
        <begin position="7134"/>
        <end position="7211"/>
    </location>
</feature>
<keyword evidence="4" id="KW-0511">Multifunctional enzyme</keyword>
<dbReference type="GO" id="GO:0071770">
    <property type="term" value="P:DIM/DIP cell wall layer assembly"/>
    <property type="evidence" value="ECO:0007669"/>
    <property type="project" value="TreeGrafter"/>
</dbReference>
<dbReference type="InterPro" id="IPR020841">
    <property type="entry name" value="PKS_Beta-ketoAc_synthase_dom"/>
</dbReference>
<dbReference type="EMBL" id="GU063811">
    <property type="protein sequence ID" value="ADB12491.1"/>
    <property type="molecule type" value="Genomic_DNA"/>
</dbReference>
<dbReference type="FunFam" id="3.40.366.10:FF:000002">
    <property type="entry name" value="Probable polyketide synthase 2"/>
    <property type="match status" value="4"/>
</dbReference>
<dbReference type="PROSITE" id="PS00606">
    <property type="entry name" value="KS3_1"/>
    <property type="match status" value="4"/>
</dbReference>
<dbReference type="SUPFAM" id="SSF55048">
    <property type="entry name" value="Probable ACP-binding domain of malonyl-CoA ACP transacylase"/>
    <property type="match status" value="4"/>
</dbReference>
<dbReference type="Pfam" id="PF00550">
    <property type="entry name" value="PP-binding"/>
    <property type="match status" value="4"/>
</dbReference>
<dbReference type="SMART" id="SM01294">
    <property type="entry name" value="PKS_PP_betabranch"/>
    <property type="match status" value="4"/>
</dbReference>
<dbReference type="InterPro" id="IPR042104">
    <property type="entry name" value="PKS_dehydratase_sf"/>
</dbReference>
<feature type="domain" description="Ketosynthase family 3 (KS3)" evidence="8">
    <location>
        <begin position="1524"/>
        <end position="1951"/>
    </location>
</feature>
<dbReference type="InterPro" id="IPR018201">
    <property type="entry name" value="Ketoacyl_synth_AS"/>
</dbReference>
<feature type="domain" description="PKS/mFAS DH" evidence="9">
    <location>
        <begin position="5998"/>
        <end position="6284"/>
    </location>
</feature>
<feature type="domain" description="PKS/mFAS DH" evidence="9">
    <location>
        <begin position="3911"/>
        <end position="4198"/>
    </location>
</feature>
<dbReference type="InterPro" id="IPR014030">
    <property type="entry name" value="Ketoacyl_synth_N"/>
</dbReference>
<proteinExistence type="predicted"/>
<feature type="region of interest" description="N-terminal hotdog fold" evidence="6">
    <location>
        <begin position="5998"/>
        <end position="6125"/>
    </location>
</feature>
<dbReference type="Gene3D" id="3.10.129.110">
    <property type="entry name" value="Polyketide synthase dehydratase"/>
    <property type="match status" value="2"/>
</dbReference>
<feature type="domain" description="Carrier" evidence="7">
    <location>
        <begin position="1431"/>
        <end position="1506"/>
    </location>
</feature>
<dbReference type="CDD" id="cd08955">
    <property type="entry name" value="KR_2_FAS_SDR_x"/>
    <property type="match status" value="4"/>
</dbReference>
<dbReference type="SMART" id="SM00822">
    <property type="entry name" value="PKS_KR"/>
    <property type="match status" value="4"/>
</dbReference>
<sequence length="7257" mass="764499">MTTRGPTAQQNPLKQAAIIIQRLEERLAGLAQAELERTEPIAIVGIGCRFPGGADAPEAFWELLDAERDAVQPLDRRWGLVGVAPVEAVPHWAGLLIEPIDCFDAAFFGISPREARSLDPQHRLLLEVAWEGLEDAGIPPRSIDGSRTGVFVGAFTADYARTVARLPREERDAYSATGNMLSIAAGRLSYTLGLQGPCLTVDTACSSSLVAIHLACRSLRAGESDLALAGGVSALLSPDMMEAAARTQALSPDGRCRTFDASANGFVRGEGCGLVVLKRLSDAQRDGDRIWALIRGSAINHDGRSTGLTAPNVLAQETVLREALRSAQVEAGAVDYVETHGTGTSLGDPIEVEALRATVGPARSDGTRCVLGAVKTNIGHLEAAAGVAGLIKAALSLTHERIPRNLNFRTLNPRLRLEGSALALATEPVPWPRTDRPRFAGVSSFGMSGTNAHVVLEEAPAVELGPAAPERSAELLVLSGKSEGALDAQAARLREHLDMHPELGLGDVAFSLATTRSAMTHRLAVAVTSREGLLAALSAVAQGQTPAGAARCIASSSRGKLALLFTGQGAQTPGMGRGLCAAWPAFREAFDRCVALFDRELDRPLCEVMWAEPGSAESLLLDQTAFTQPALFTVEYALTALWRSWGVEPELLVGHSIGELVAACVAGVFSLEDGVRLVAARGRLMQGLSAGGAMVSLGAPEAEVAAAVAPHAAWVSIAAVNGPEQVVIAGVEQAVQAIAAGFAARGVRTKRLHVSHAFHSPLMEPMLEEFGRVAASVTYRRPSVSLVSNLSGKVVTDELSAPGYWVRHVREAVRFADGVKALHEAGAGTFLEVGPKPTLLGLLPACLPEAEPTLLASLRAGREEAAGVLEALGRLWAAGGSVSWPGVFPTAGRRVPLPTYPWQRQRYWIEAPAEGLGATAADALAQWFYRVDWPEMPRSSVDSRRARSGGWLVLADRGGVGEAAAAALSSQGCSCAVLHAPAEASAVAEQVTQALGGRNDWQGVLYLWGLDAVVEAGASAEEVAEVTHLAAAPVLALIQALGTGPRSPRLWIVTRGACTVGDEPAIAPCQAALWGMGRVAALEHPGSWGGLVDLDPEESPTEVEALVAELLSPDAEDQLAFRQGRRRAARLVAAPPEGNAAPVSLSAEGSYLVTGGLGALGLLVARWLVERGAGHLVLISRHGLPDREEWGRDQPPEVRARIAAIEALEAQGARVTVAAVDVADAEGMAALLAAVEPPLRGVVHAAGLLDDGLLAHQDAGRLARVLRPKVEGAWVLHTLTREQPLDLFVLFSSASGVFGSIGQGSYAAGNAFLDALADLRRTQGLAALSIAWGLWAEGGMGSQAQRREHEASGIWAMPTSRALAAMEWLLGTRATQRVVIQMDWAHAGAAPRDASRGRFWDRLVTATKAASSSAVPAVERWRNASVVETRSALYELVRGVVAGVMGFTDQGTLDVRRGFAEQGLDSLMAVEIRKRLQGELGMPLSATLAFDHPTVERLVEYLLSQALELQDRTDVRSARLPATEDPIAIVGAACRFPGGVEDLESYWQLLTEGVVVSTEVPADRWNGADGRVPGSGEAQRQTYVPRGGFLREVETFDAAFFHISPREAMSLDPQQRLLLEVSWEAIERAGQDPSALRESPTGVFVGAGPNEYAERVQDLADEAAGLYSGTGNMLSVAAGRLSFFLGLHGPTLAVDTACSSSLVALHLGCQSLRRGECDQALVGGVNMLLSPRTFALLSRMHALSPGGRCKTFSADADGYARAEGCAVVVLKRLSDAQRDRDPILAVIRGTAINHDGPSSGLTVPSGPAQEALLRQALAHAGVVPADVDFVECHGTGTALGDPIEVRALSDVYGQARPADRPLILGAAKANLGHMEPAAGLAGLLKAVLALGQEQIPAQPELGELNPLLPWEALPVAVARAAVPWPRTDRPRFAGVSSFGMSGTNAHVVLEEAPAVELGPAAPERSAELLVLSGKSEGALDAQAARLREHLDMHPELGLGDVAFSLATTRSAMTHRLAVAVTSREGLLAALSAVAQGQTPAGAARCIASSSRGKLALLFTGQGAQTPGMGRGLCAAWPAFREAFDRCVALFDRELDRPLCEVMWAEPGSAESLLLDQTAFTQPALFTVEYALTALWRSWGVEPELVAGHSAGELVAACVAGVFSLEDGVRLVAARGRLMQGLSAGGAMVSLGAPEAEVAAAVAPHAAWVSIAAVNGPEQVVIAGVEQAVQAIAAGFAARGVRTKRLHVSHAFHSPLMEPMLEEFGRVAASVTYRRPSVSLVSNLSGKVVADELSAPGYWVRHVREAVRFADGVKALHEAGAGTFLEVGPKPTLLGLLPACLPETEPTLLASLRAGREEAAGVLEALGRLWAAGGSVSWPGVFPTAGRRVPLPTYPWQRQRYWPDIELDSRRHAAADPTQGWFYRVDWPEIPRSLQKSEEASRGSWLVLADKGGVGEAVAAALSTRGLPCVVLHAPAETSATAELVTEAAGGRSDWQVVLYLWGLDAVVGAEASIDEIGDATRRATAPVLGLARFLSTVSCSPRLWVVTRGACIVGDEPAIAPCQAALWGMGRVAALEHPGAWGGLVDLDSRASPPQASPIDGEMLVTELLSQETEDQLAFRHGRRHAARLVAAPPQGQAAPVSLSAEASYLVTGGLGGLGLIVAQWLVELGARHLVLTSRRGLPDRQAWREQQPPEIRARIAAVEALEARGARVTVAAVDVADVEPMTALVSSVEPPLRGVVHAAGVSVMRPLAETDETLLESVLRPKVAGSWLLHRLLHGRPLDLFVLFSSGAAVWGSHSQGAYAAANAFLDGLAHLRRSQSLPALSVAWGLWAEGGMADAEAHARLSDIGVLPMSTSAALSALQRLVETGAAQRTVTRMDWARFAPVYTARGRRNLLSALVAGRDIIAPSPPAAATRNWRGLSVAEARMALHEIVHGAVARVLGFLDPSALDPGMGFNEQGLDSLMAVEIRNLLQAELDVRLSTTLAFDHPTVQRLVEHLLVDVLKLEDRSDTQHVRSLASDEPIAIVGAACRFPGGVEDLESYWQLLAEGVVVSAEVPADRWDAADWYDPDPEIPGRTYVTKGAFLRDLQRLDATFFRISPREAMSLDPQQRLLLEVSWEALESAGIAPDTLRDSPTGVFVGAGPNEYYTQRLRGFTDGAAGLYGGTGNMLSVAAGRLSFFLGLHGPTLAMDTACSSSLVALHLACQSLRLGECDQALVGGVNVLLAPETFVLLSRMRALSPDGRCKTFSADADGYARGEGCAVVVLKRLRDAQRAGDSILALIRGSAVNHDGPSSGLTVPNGPAQQALLRQALSQAGVSPVDVDFVECHGTGTALGDPIEVQALSEVYGPGRSGDRPLVLGAAKANVAHLEAASGLASLLKAVLALRHEQIPAQPELGELNPHLPWNTLPVAVPRKAVPWGRGARPRRAGVSAFGLSGTNVHVVLEEAPEVEPVPAAPARPVELVVLSAKSAAALDAAAERLSAHLSAHPELSLGDVAFTLATTRSPMEHRLAIATTSREALRGALDAAAQRQTPQGAVRGKAVSSRGKLAFLFTGQGAQMPGMGRGLYEAWPAFREAFDRCAALFDRELDQPLREVMWAAPGLAQAARLDQTAYAQPALFALEYALAALWRSWGVEPHVLLGHSIGELVAACVASVFSLEDAVRLVAARGRLMQALPAGGAMVAIAASEAEVAASVAPHAATVSIAAVNGPDAVVIAGAEVQVLALGATFAARGIRTKRLAVSHAFHSPLMDPMLEDFQRVAATIAYRAPDRPVVSNVTGRVAGPEIATPEYWVRHVRSAVRFGDGAKALHAAGAATFVEIGPKPVLLGLLPACLGEADAVLVPSLRADRSECEVVLAALGAWYAWGGALDWKGVFPDGARRVALPMYPWQRERHWMDLTPRSAAPAGIAGRWPLAGVGLCMPGAVLHHVLSIGPRHQPFLGDHLVFGKVVVPGAFHVAVILSIAAERWPERAIELTGVEFLKAIAMEPDQEVELHAVLTPEAAGDGYLFELATLAAPETERRWTTHARGRVQPTDGAPGALPRLEVLEDRAIQPLDFAGFLDRLSAVRIGWGPLWRWLQDGRVGDEASLATLVPTYPNAHDVAPLHPILLDNGFAVSLLATRSEPEDDGTPPLPFAVERVRWWRAPVGRVRCGGVPRSQAFGVSSFVLVDETGEVVAEVEGFVCRRAPREVFLRQESGASTAALYRLDWPEAPLPDAPAERMEESWVVVAAPGSEMAAALATRLNRCVLAEPKGLEAALAGVSPAGVICLWEAGAHEEAPAAAQRVATEGLSVVQALRDRAVRLWWVTMGAVAVEAGERVQVATAPVWGLGRTVMQERPELCCTLVDLEPEADAARSADVLLRELGRADDETQVVFRSGKRRVARLVKATTPEGLLVPDAESYRLEAGQKGTLDQLRLAPAQRRAPGPGEVEIKVTASGLNFRTVLAVLGMYPGDAGPMGGDCAGVVTAVGQGVRHVAVGDAVMTLGTLHRFVTVDARLVVRQPAGLTPAQAATVPVAFLTAWLALHDLGNLRRGERVLIHAAAGGVGMAAVQIARWIGAEVFATASPSKWAAVQAMGVPRTHIASSRTLEFAETFRQVTGGRGVDVVLNALAGEFVDASLSLLSTGGRFLEMGKTDIRDRAAVAAAHPGVRYRVFDILELAPDRTREILERVVEGFAAGHLRALPVHAFAITKAEAAFRFMAQARHQGKVVLLPAPSAAPLAPTGTVLLTGGLGALGLHVARWLAQQGVPHMVLTGRRGLDTPGAAKTVAEIEALGARVTIAASDVADRNALEAVLQAIPAEWPLQGVIHAAGALDDGVLDEQTTDRFSRVLAPKVTGAWNLHELTSGNDLAFFVLFSSMSGLLGSAGQSNYAAANTFLDALAAHRRAEGLAAQSLAWGPWSDGGMAAGLSAALQARLARHGMGALSPAQGTALLGQALARPETQLGAMSLDVRAASQASGAAVPPVWRALVRAEARHAAAGAQGALAARLGALPEARRADEVRKVVQAEIARVLSWSAASAVPVDRPLSDLGLDSLTAVELRNVLGQRVGATLPATLAFDHPTVDALTRWLLDKVLAVAEPSVSSAKSSPQVALDEPIAIIGIGCRFPGGVADPESFWRLLEEGSDAVVEVPHERWDIDAFYDPDPDVRGKMTTRFGGFLSDIDRFEPAFFGISPREATTMDPQQRLLLETSWEAFERAGILPERLMGSDTGVFVGLFYQEYAALAGGIEAFDGYLGTGTTASVASGRISYVLGLKGPSLTVDTACSSSLVAVHLACQALRRGECSVALAGGVALMLTPATFVEFSRLRGLAPDGRCKSFSAAADGVGWSEGCAMLLLKPLRDAQRDGDPILAVIRGTAVNQDGRSNGLTAPNGSSQQEVIRRALEQAGLAPADVSYVECHGTGTTLGDPIEVQALGAVLAQGRPSDRPLVIGSVKSNIGHTQAAAGVAGVIKVALALERGLIPRSLHFDAPNPHIPWSELAVQVAAKPVEWTRNGAPRRAGVSSFGVSGTNAHVVLEEAPAAAFAPAAARSAELFVLSAKSAAALDAQAARLSAHVVAHPELGLGDLAFSLATTRSPMTYRLAVAATSREALSAALDTAAQGQAPPAAARGHASTGSAPKVVFVFPGQGSQWLGMGQKLLSEEPVFRDALSACDRAIQAEAGWSLLAELAADETTSQLGRIDVVQPALFAIEVALSALWRSWGVEPDAVVGHSMGEVAAAHVAGALSLEDAVAIICRRSLLLRRISGQGEMAVVELSLAEAEAALLGYEDRLSVAVSNSPRSTVLAGEPAALAEVLAILAAKGVFCRRVKVDVASHSPQIDPLRDELLAALGELEPRQATVSMRSTVTSTIVAGPELVASYWADNVRQPVRFAEAVQSLMEGGHGLFVEMSPHPILTTSVEEIRRATKREGVAVGSLRRGQDERLSMLEALGALWVHGQAVGWERLFSAGGAGLRRVPLPTYPWQRERYWVEAPTGGAASGSRFAHAGSHPLLGEMQTLSTQRSTRVWETTLDLKRLPWLGDHRVQGAVVFPGAAYLEMALSSGAEALGDGPLQVSDVVLAEALAFADDTPVAVQVMATEERPGRLQFLVASRVPGHGRAAFRSHARGVLRQTERAEVPARLDLAALRARLQASAPAAATYAALAEMGLEYGPAFQGLVELWRGEGEALGRVRLPEAAGSPAACRLHPALLDACFHVSSAFADRGEATPWVPVEIGSLRWFQRPSGELWCHARSVSHGKPTPDRRSTDFWVVDSTGAIVAEISGLVAQRLAGGVRRREEDDWFMEPAWEPTAVPGSEVTAGRWLLIGSGGGLGAALYSALTEAGHSVVHATGHGTSAAGLQALLTASFDGQAPTSVVHLGSLDERGVLDADAPFDADALEESLVRGCDSVLWTVQAVAGAGFRDPPRLWLVTRGAQAIGAGDVSVAQAPLLGLGRVIALEHAELRCARIDLDPARCDGEVDELLAELLADDAEEEVAFRGGERRVARLVRRLPETDCREKIEPAEGRPFRLEIDGSGVLDDLVLRATERRPPGPGEVEIAVEAAGLNFLDVMRAMGIYPGSGDGPVALGAECSGRIVAMGEGVESLHIGQDVVAVAPFSFGTHVTIDARMVAPRPAALTAAQAAALPVALMTAWYGLVHLGRLRAGERVLIHSATGGTGLAAVQIARHLGAEIFATAGTPEKRAWLREQGIAHVMDSRSLDFAEQVLVATKGEGVDVVLNSLSGAAIDASLATLVPDGRFIELGKTDIYADRSLGLAHFRKSLSYSAVDLAGLAVRRPERVAALLAEVVDLLARGALQPLPVEIFPLSRAADAFRKMAQAQHLGKLVLALEDPDVRIRVPGESGVAIRADGTYLVTGGLGGLGLSVAGWLAEQGAGHLVLVGRSGAVSAEQQTAVAALEAHGARVTVARADVADRAQIERILREVTASGMPLRGVVHAAGILDDGLLMQQTPARFRAVMAPKVRGALHLHALTREAPLSFFVLYASGAGLLGSPGQGNYAAANTFLDALAHHRRAQGLPALSIDWGLFADVGLAAGQQNRGARLVTRGTRSLTPDEGLWALERLLDGDRTQAGVMPFDVRQWVEFYPAAASSRRLSRLVTARRVASGRLAGDRDLLERLATAEAGARAGMLQEVVRAQVSQVLRLPEGKLDVDAPLTSLGMDSLMGLELRNRIEAVLGITMPATLLWTYPTVAALSAHLASHVVSTGDGESARPPDTGNVAPMTHEVASLDEDGLFALIDESLARAGKR</sequence>
<feature type="domain" description="Carrier" evidence="7">
    <location>
        <begin position="5007"/>
        <end position="5082"/>
    </location>
</feature>
<dbReference type="FunFam" id="3.40.47.10:FF:000019">
    <property type="entry name" value="Polyketide synthase type I"/>
    <property type="match status" value="4"/>
</dbReference>
<evidence type="ECO:0000256" key="4">
    <source>
        <dbReference type="ARBA" id="ARBA00023268"/>
    </source>
</evidence>
<dbReference type="InterPro" id="IPR020807">
    <property type="entry name" value="PKS_DH"/>
</dbReference>
<accession>D2X8Z6</accession>
<feature type="active site" description="Proton acceptor; for dehydratase activity" evidence="6">
    <location>
        <position position="3948"/>
    </location>
</feature>
<evidence type="ECO:0000256" key="3">
    <source>
        <dbReference type="ARBA" id="ARBA00022679"/>
    </source>
</evidence>
<dbReference type="PROSITE" id="PS01162">
    <property type="entry name" value="QOR_ZETA_CRYSTAL"/>
    <property type="match status" value="1"/>
</dbReference>
<dbReference type="CDD" id="cd00833">
    <property type="entry name" value="PKS"/>
    <property type="match status" value="4"/>
</dbReference>
<reference evidence="10" key="1">
    <citation type="submission" date="2009-10" db="EMBL/GenBank/DDBJ databases">
        <authorList>
            <person name="Hyun H."/>
            <person name="Cho K."/>
        </authorList>
    </citation>
    <scope>NUCLEOTIDE SEQUENCE</scope>
    <source>
        <strain evidence="10">KYC3013</strain>
    </source>
</reference>
<dbReference type="InterPro" id="IPR050091">
    <property type="entry name" value="PKS_NRPS_Biosynth_Enz"/>
</dbReference>
<keyword evidence="3" id="KW-0808">Transferase</keyword>
<dbReference type="Pfam" id="PF13602">
    <property type="entry name" value="ADH_zinc_N_2"/>
    <property type="match status" value="2"/>
</dbReference>
<dbReference type="InterPro" id="IPR049551">
    <property type="entry name" value="PKS_DH_C"/>
</dbReference>
<dbReference type="GO" id="GO:0004315">
    <property type="term" value="F:3-oxoacyl-[acyl-carrier-protein] synthase activity"/>
    <property type="evidence" value="ECO:0007669"/>
    <property type="project" value="InterPro"/>
</dbReference>
<feature type="domain" description="Carrier" evidence="7">
    <location>
        <begin position="2930"/>
        <end position="3005"/>
    </location>
</feature>
<dbReference type="InterPro" id="IPR049552">
    <property type="entry name" value="PKS_DH_N"/>
</dbReference>
<evidence type="ECO:0000256" key="5">
    <source>
        <dbReference type="ARBA" id="ARBA00054155"/>
    </source>
</evidence>
<dbReference type="InterPro" id="IPR036291">
    <property type="entry name" value="NAD(P)-bd_dom_sf"/>
</dbReference>
<evidence type="ECO:0000256" key="6">
    <source>
        <dbReference type="PROSITE-ProRule" id="PRU01363"/>
    </source>
</evidence>
<keyword evidence="2" id="KW-0597">Phosphoprotein</keyword>
<dbReference type="Gene3D" id="3.40.50.11460">
    <property type="match status" value="1"/>
</dbReference>
<evidence type="ECO:0000256" key="1">
    <source>
        <dbReference type="ARBA" id="ARBA00022450"/>
    </source>
</evidence>
<feature type="active site" description="Proton acceptor; for dehydratase activity" evidence="6">
    <location>
        <position position="6031"/>
    </location>
</feature>
<dbReference type="InterPro" id="IPR002364">
    <property type="entry name" value="Quin_OxRdtase/zeta-crystal_CS"/>
</dbReference>
<feature type="active site" description="Proton donor; for dehydratase activity" evidence="6">
    <location>
        <position position="6200"/>
    </location>
</feature>
<dbReference type="Pfam" id="PF02801">
    <property type="entry name" value="Ketoacyl-synt_C"/>
    <property type="match status" value="4"/>
</dbReference>
<dbReference type="InterPro" id="IPR016036">
    <property type="entry name" value="Malonyl_transacylase_ACP-bd"/>
</dbReference>
<dbReference type="InterPro" id="IPR014043">
    <property type="entry name" value="Acyl_transferase_dom"/>
</dbReference>
<dbReference type="SMART" id="SM00823">
    <property type="entry name" value="PKS_PP"/>
    <property type="match status" value="4"/>
</dbReference>
<dbReference type="SUPFAM" id="SSF52151">
    <property type="entry name" value="FabD/lysophospholipase-like"/>
    <property type="match status" value="4"/>
</dbReference>
<dbReference type="InterPro" id="IPR009081">
    <property type="entry name" value="PP-bd_ACP"/>
</dbReference>
<dbReference type="PANTHER" id="PTHR43775">
    <property type="entry name" value="FATTY ACID SYNTHASE"/>
    <property type="match status" value="1"/>
</dbReference>
<dbReference type="GO" id="GO:0004312">
    <property type="term" value="F:fatty acid synthase activity"/>
    <property type="evidence" value="ECO:0007669"/>
    <property type="project" value="TreeGrafter"/>
</dbReference>
<comment type="function">
    <text evidence="5">Involved in production of the polyketide antibiotic thailandamide.</text>
</comment>
<dbReference type="PANTHER" id="PTHR43775:SF51">
    <property type="entry name" value="INACTIVE PHENOLPHTHIOCEROL SYNTHESIS POLYKETIDE SYNTHASE TYPE I PKS1-RELATED"/>
    <property type="match status" value="1"/>
</dbReference>
<dbReference type="GO" id="GO:0005886">
    <property type="term" value="C:plasma membrane"/>
    <property type="evidence" value="ECO:0007669"/>
    <property type="project" value="TreeGrafter"/>
</dbReference>
<dbReference type="SUPFAM" id="SSF53901">
    <property type="entry name" value="Thiolase-like"/>
    <property type="match status" value="4"/>
</dbReference>
<dbReference type="InterPro" id="IPR013968">
    <property type="entry name" value="PKS_KR"/>
</dbReference>
<feature type="region of interest" description="C-terminal hotdog fold" evidence="6">
    <location>
        <begin position="4057"/>
        <end position="4198"/>
    </location>
</feature>
<dbReference type="GO" id="GO:0031177">
    <property type="term" value="F:phosphopantetheine binding"/>
    <property type="evidence" value="ECO:0007669"/>
    <property type="project" value="InterPro"/>
</dbReference>
<name>D2X8Z6_SORCE</name>
<dbReference type="FunFam" id="3.40.50.720:FF:000209">
    <property type="entry name" value="Polyketide synthase Pks12"/>
    <property type="match status" value="2"/>
</dbReference>
<dbReference type="Gene3D" id="3.40.47.10">
    <property type="match status" value="4"/>
</dbReference>
<dbReference type="Pfam" id="PF00698">
    <property type="entry name" value="Acyl_transf_1"/>
    <property type="match status" value="4"/>
</dbReference>
<dbReference type="InterPro" id="IPR020806">
    <property type="entry name" value="PKS_PP-bd"/>
</dbReference>
<dbReference type="InterPro" id="IPR020843">
    <property type="entry name" value="ER"/>
</dbReference>
<dbReference type="Pfam" id="PF08240">
    <property type="entry name" value="ADH_N"/>
    <property type="match status" value="2"/>
</dbReference>
<feature type="domain" description="Ketosynthase family 3 (KS3)" evidence="8">
    <location>
        <begin position="38"/>
        <end position="458"/>
    </location>
</feature>
<feature type="domain" description="Ketosynthase family 3 (KS3)" evidence="8">
    <location>
        <begin position="3023"/>
        <end position="3450"/>
    </location>
</feature>
<dbReference type="SUPFAM" id="SSF47336">
    <property type="entry name" value="ACP-like"/>
    <property type="match status" value="4"/>
</dbReference>
<feature type="active site" description="Proton donor; for dehydratase activity" evidence="6">
    <location>
        <position position="4116"/>
    </location>
</feature>
<feature type="domain" description="Ketosynthase family 3 (KS3)" evidence="8">
    <location>
        <begin position="5102"/>
        <end position="5526"/>
    </location>
</feature>
<evidence type="ECO:0000313" key="10">
    <source>
        <dbReference type="EMBL" id="ADB12491.1"/>
    </source>
</evidence>
<dbReference type="GO" id="GO:0008270">
    <property type="term" value="F:zinc ion binding"/>
    <property type="evidence" value="ECO:0007669"/>
    <property type="project" value="InterPro"/>
</dbReference>
<evidence type="ECO:0000259" key="9">
    <source>
        <dbReference type="PROSITE" id="PS52019"/>
    </source>
</evidence>
<dbReference type="SUPFAM" id="SSF51735">
    <property type="entry name" value="NAD(P)-binding Rossmann-fold domains"/>
    <property type="match status" value="10"/>
</dbReference>
<dbReference type="InterPro" id="IPR011032">
    <property type="entry name" value="GroES-like_sf"/>
</dbReference>
<evidence type="ECO:0000256" key="2">
    <source>
        <dbReference type="ARBA" id="ARBA00022553"/>
    </source>
</evidence>
<dbReference type="Gene3D" id="3.30.70.3290">
    <property type="match status" value="4"/>
</dbReference>
<dbReference type="InterPro" id="IPR036736">
    <property type="entry name" value="ACP-like_sf"/>
</dbReference>
<dbReference type="Gene3D" id="1.10.1200.10">
    <property type="entry name" value="ACP-like"/>
    <property type="match status" value="4"/>
</dbReference>
<dbReference type="PROSITE" id="PS00012">
    <property type="entry name" value="PHOSPHOPANTETHEINE"/>
    <property type="match status" value="1"/>
</dbReference>
<keyword evidence="1" id="KW-0596">Phosphopantetheine</keyword>
<dbReference type="Pfam" id="PF14765">
    <property type="entry name" value="PS-DH"/>
    <property type="match status" value="2"/>
</dbReference>
<dbReference type="Pfam" id="PF00109">
    <property type="entry name" value="ketoacyl-synt"/>
    <property type="match status" value="4"/>
</dbReference>
<dbReference type="SMART" id="SM00829">
    <property type="entry name" value="PKS_ER"/>
    <property type="match status" value="2"/>
</dbReference>
<dbReference type="GO" id="GO:0016491">
    <property type="term" value="F:oxidoreductase activity"/>
    <property type="evidence" value="ECO:0007669"/>
    <property type="project" value="InterPro"/>
</dbReference>
<dbReference type="GO" id="GO:0005737">
    <property type="term" value="C:cytoplasm"/>
    <property type="evidence" value="ECO:0007669"/>
    <property type="project" value="TreeGrafter"/>
</dbReference>
<feature type="region of interest" description="C-terminal hotdog fold" evidence="6">
    <location>
        <begin position="6140"/>
        <end position="6284"/>
    </location>
</feature>
<dbReference type="InterPro" id="IPR049900">
    <property type="entry name" value="PKS_mFAS_DH"/>
</dbReference>
<dbReference type="SMART" id="SM00825">
    <property type="entry name" value="PKS_KS"/>
    <property type="match status" value="4"/>
</dbReference>
<evidence type="ECO:0000259" key="7">
    <source>
        <dbReference type="PROSITE" id="PS50075"/>
    </source>
</evidence>
<dbReference type="InterPro" id="IPR014031">
    <property type="entry name" value="Ketoacyl_synth_C"/>
</dbReference>
<dbReference type="InterPro" id="IPR006162">
    <property type="entry name" value="Ppantetheine_attach_site"/>
</dbReference>
<dbReference type="SMART" id="SM00826">
    <property type="entry name" value="PKS_DH"/>
    <property type="match status" value="2"/>
</dbReference>
<dbReference type="Pfam" id="PF21089">
    <property type="entry name" value="PKS_DH_N"/>
    <property type="match status" value="2"/>
</dbReference>
<dbReference type="PROSITE" id="PS52019">
    <property type="entry name" value="PKS_MFAS_DH"/>
    <property type="match status" value="2"/>
</dbReference>
<dbReference type="PROSITE" id="PS52004">
    <property type="entry name" value="KS3_2"/>
    <property type="match status" value="4"/>
</dbReference>
<gene>
    <name evidence="10" type="primary">epoD</name>
</gene>
<dbReference type="Gene3D" id="3.40.366.10">
    <property type="entry name" value="Malonyl-Coenzyme A Acyl Carrier Protein, domain 2"/>
    <property type="match status" value="4"/>
</dbReference>
<dbReference type="InterPro" id="IPR032821">
    <property type="entry name" value="PKS_assoc"/>
</dbReference>
<evidence type="ECO:0000259" key="8">
    <source>
        <dbReference type="PROSITE" id="PS52004"/>
    </source>
</evidence>
<dbReference type="InterPro" id="IPR016039">
    <property type="entry name" value="Thiolase-like"/>
</dbReference>
<dbReference type="GO" id="GO:0006633">
    <property type="term" value="P:fatty acid biosynthetic process"/>
    <property type="evidence" value="ECO:0007669"/>
    <property type="project" value="InterPro"/>
</dbReference>
<protein>
    <submittedName>
        <fullName evidence="10">EpoD</fullName>
    </submittedName>
</protein>
<dbReference type="Pfam" id="PF08659">
    <property type="entry name" value="KR"/>
    <property type="match status" value="4"/>
</dbReference>
<feature type="region of interest" description="N-terminal hotdog fold" evidence="6">
    <location>
        <begin position="3911"/>
        <end position="4043"/>
    </location>
</feature>
<dbReference type="SMART" id="SM00827">
    <property type="entry name" value="PKS_AT"/>
    <property type="match status" value="4"/>
</dbReference>
<dbReference type="Pfam" id="PF22621">
    <property type="entry name" value="CurL-like_PKS_C"/>
    <property type="match status" value="1"/>
</dbReference>
<dbReference type="InterPro" id="IPR013154">
    <property type="entry name" value="ADH-like_N"/>
</dbReference>
<dbReference type="InterPro" id="IPR016035">
    <property type="entry name" value="Acyl_Trfase/lysoPLipase"/>
</dbReference>
<dbReference type="Gene3D" id="3.40.50.720">
    <property type="entry name" value="NAD(P)-binding Rossmann-like Domain"/>
    <property type="match status" value="6"/>
</dbReference>
<organism evidence="10">
    <name type="scientific">Sorangium cellulosum</name>
    <name type="common">Polyangium cellulosum</name>
    <dbReference type="NCBI Taxonomy" id="56"/>
    <lineage>
        <taxon>Bacteria</taxon>
        <taxon>Pseudomonadati</taxon>
        <taxon>Myxococcota</taxon>
        <taxon>Polyangia</taxon>
        <taxon>Polyangiales</taxon>
        <taxon>Polyangiaceae</taxon>
        <taxon>Sorangium</taxon>
    </lineage>
</organism>
<dbReference type="PROSITE" id="PS50075">
    <property type="entry name" value="CARRIER"/>
    <property type="match status" value="4"/>
</dbReference>
<dbReference type="SUPFAM" id="SSF50129">
    <property type="entry name" value="GroES-like"/>
    <property type="match status" value="2"/>
</dbReference>
<dbReference type="InterPro" id="IPR057326">
    <property type="entry name" value="KR_dom"/>
</dbReference>
<dbReference type="InterPro" id="IPR001227">
    <property type="entry name" value="Ac_transferase_dom_sf"/>
</dbReference>
<dbReference type="Pfam" id="PF16197">
    <property type="entry name" value="KAsynt_C_assoc"/>
    <property type="match status" value="3"/>
</dbReference>
<dbReference type="Gene3D" id="3.90.180.10">
    <property type="entry name" value="Medium-chain alcohol dehydrogenases, catalytic domain"/>
    <property type="match status" value="2"/>
</dbReference>
<dbReference type="CDD" id="cd05195">
    <property type="entry name" value="enoyl_red"/>
    <property type="match status" value="2"/>
</dbReference>